<keyword evidence="2" id="KW-1133">Transmembrane helix</keyword>
<dbReference type="EMBL" id="CAJVPY010031620">
    <property type="protein sequence ID" value="CAG8796803.1"/>
    <property type="molecule type" value="Genomic_DNA"/>
</dbReference>
<sequence length="479" mass="52866">LYALILLVILCVQYLPVSIATSKFQPKNSISESNLLSLNRLKKCESSWWSNRKNIQKWSNRKNWCTSDSEYHSSRKSNKEIWSNWEKFSQCRCESLNWDIKNPAGIFVCYQIAWFNKFTGKFVGELSVYKLSSKNKCKDESSHVAFKFSEFNVNIHKMSRLKHDSSGFYHGISPRFSWKKDDMTIHKFYVHGKISKSELINKKILIDILSPSEYKVIIGLKEYELKKNLDVANLLFSNYLPDKPFSHLVDDCSSYNNRPSDDPTNPNGKNNSDDPTNPNGKNNSDENTPTRTTNPVETQTQVPTSGSNSNPDIVAPNVTTMPNPLSSPMPSSNVAAPADASPTGDVTNINSPNSSPNSPPSSSPNALPDSSPDSTDSSTDSSPDALPDSSSSSSPTSSPVNAADQESSSSTPTPLPGATLGVLPIGLGIFGAIILIAVIFVLYSRYQSGKWTKQYRRRQAIRSENLVNAPGFNVGNNAT</sequence>
<feature type="chain" id="PRO_5040266419" evidence="3">
    <location>
        <begin position="21"/>
        <end position="479"/>
    </location>
</feature>
<feature type="compositionally biased region" description="Low complexity" evidence="1">
    <location>
        <begin position="321"/>
        <end position="333"/>
    </location>
</feature>
<keyword evidence="2" id="KW-0812">Transmembrane</keyword>
<organism evidence="4 5">
    <name type="scientific">Dentiscutata erythropus</name>
    <dbReference type="NCBI Taxonomy" id="1348616"/>
    <lineage>
        <taxon>Eukaryota</taxon>
        <taxon>Fungi</taxon>
        <taxon>Fungi incertae sedis</taxon>
        <taxon>Mucoromycota</taxon>
        <taxon>Glomeromycotina</taxon>
        <taxon>Glomeromycetes</taxon>
        <taxon>Diversisporales</taxon>
        <taxon>Gigasporaceae</taxon>
        <taxon>Dentiscutata</taxon>
    </lineage>
</organism>
<dbReference type="AlphaFoldDB" id="A0A9N9JTQ4"/>
<feature type="transmembrane region" description="Helical" evidence="2">
    <location>
        <begin position="420"/>
        <end position="443"/>
    </location>
</feature>
<evidence type="ECO:0000256" key="2">
    <source>
        <dbReference type="SAM" id="Phobius"/>
    </source>
</evidence>
<proteinExistence type="predicted"/>
<feature type="non-terminal residue" evidence="4">
    <location>
        <position position="1"/>
    </location>
</feature>
<evidence type="ECO:0000256" key="3">
    <source>
        <dbReference type="SAM" id="SignalP"/>
    </source>
</evidence>
<evidence type="ECO:0000313" key="4">
    <source>
        <dbReference type="EMBL" id="CAG8796803.1"/>
    </source>
</evidence>
<feature type="compositionally biased region" description="Polar residues" evidence="1">
    <location>
        <begin position="253"/>
        <end position="311"/>
    </location>
</feature>
<evidence type="ECO:0000313" key="5">
    <source>
        <dbReference type="Proteomes" id="UP000789405"/>
    </source>
</evidence>
<keyword evidence="5" id="KW-1185">Reference proteome</keyword>
<keyword evidence="2" id="KW-0472">Membrane</keyword>
<evidence type="ECO:0000256" key="1">
    <source>
        <dbReference type="SAM" id="MobiDB-lite"/>
    </source>
</evidence>
<feature type="region of interest" description="Disordered" evidence="1">
    <location>
        <begin position="251"/>
        <end position="415"/>
    </location>
</feature>
<dbReference type="OrthoDB" id="2371654at2759"/>
<keyword evidence="3" id="KW-0732">Signal</keyword>
<protein>
    <submittedName>
        <fullName evidence="4">25368_t:CDS:1</fullName>
    </submittedName>
</protein>
<dbReference type="Proteomes" id="UP000789405">
    <property type="component" value="Unassembled WGS sequence"/>
</dbReference>
<name>A0A9N9JTQ4_9GLOM</name>
<gene>
    <name evidence="4" type="ORF">DERYTH_LOCUS22556</name>
</gene>
<feature type="compositionally biased region" description="Low complexity" evidence="1">
    <location>
        <begin position="363"/>
        <end position="399"/>
    </location>
</feature>
<comment type="caution">
    <text evidence="4">The sequence shown here is derived from an EMBL/GenBank/DDBJ whole genome shotgun (WGS) entry which is preliminary data.</text>
</comment>
<reference evidence="4" key="1">
    <citation type="submission" date="2021-06" db="EMBL/GenBank/DDBJ databases">
        <authorList>
            <person name="Kallberg Y."/>
            <person name="Tangrot J."/>
            <person name="Rosling A."/>
        </authorList>
    </citation>
    <scope>NUCLEOTIDE SEQUENCE</scope>
    <source>
        <strain evidence="4">MA453B</strain>
    </source>
</reference>
<accession>A0A9N9JTQ4</accession>
<feature type="signal peptide" evidence="3">
    <location>
        <begin position="1"/>
        <end position="20"/>
    </location>
</feature>